<evidence type="ECO:0000313" key="3">
    <source>
        <dbReference type="Proteomes" id="UP001232973"/>
    </source>
</evidence>
<sequence length="46" mass="4859">MNGVGDAGGSEQRRAGGPPLATRQPHDAAKDEVCRDEVCRQTLPPD</sequence>
<feature type="compositionally biased region" description="Basic and acidic residues" evidence="1">
    <location>
        <begin position="24"/>
        <end position="39"/>
    </location>
</feature>
<protein>
    <submittedName>
        <fullName evidence="2">Uncharacterized protein</fullName>
    </submittedName>
</protein>
<comment type="caution">
    <text evidence="2">The sequence shown here is derived from an EMBL/GenBank/DDBJ whole genome shotgun (WGS) entry which is preliminary data.</text>
</comment>
<proteinExistence type="predicted"/>
<dbReference type="Proteomes" id="UP001232973">
    <property type="component" value="Unassembled WGS sequence"/>
</dbReference>
<accession>A0ABT9XKJ6</accession>
<organism evidence="2 3">
    <name type="scientific">Alicyclobacillus cycloheptanicus</name>
    <dbReference type="NCBI Taxonomy" id="1457"/>
    <lineage>
        <taxon>Bacteria</taxon>
        <taxon>Bacillati</taxon>
        <taxon>Bacillota</taxon>
        <taxon>Bacilli</taxon>
        <taxon>Bacillales</taxon>
        <taxon>Alicyclobacillaceae</taxon>
        <taxon>Alicyclobacillus</taxon>
    </lineage>
</organism>
<keyword evidence="3" id="KW-1185">Reference proteome</keyword>
<name>A0ABT9XKJ6_9BACL</name>
<feature type="region of interest" description="Disordered" evidence="1">
    <location>
        <begin position="1"/>
        <end position="46"/>
    </location>
</feature>
<reference evidence="2 3" key="1">
    <citation type="submission" date="2023-07" db="EMBL/GenBank/DDBJ databases">
        <title>Genomic Encyclopedia of Type Strains, Phase IV (KMG-IV): sequencing the most valuable type-strain genomes for metagenomic binning, comparative biology and taxonomic classification.</title>
        <authorList>
            <person name="Goeker M."/>
        </authorList>
    </citation>
    <scope>NUCLEOTIDE SEQUENCE [LARGE SCALE GENOMIC DNA]</scope>
    <source>
        <strain evidence="2 3">DSM 4006</strain>
    </source>
</reference>
<evidence type="ECO:0000256" key="1">
    <source>
        <dbReference type="SAM" id="MobiDB-lite"/>
    </source>
</evidence>
<dbReference type="EMBL" id="JAUSTP010000025">
    <property type="protein sequence ID" value="MDQ0190825.1"/>
    <property type="molecule type" value="Genomic_DNA"/>
</dbReference>
<evidence type="ECO:0000313" key="2">
    <source>
        <dbReference type="EMBL" id="MDQ0190825.1"/>
    </source>
</evidence>
<gene>
    <name evidence="2" type="ORF">J2S03_002692</name>
</gene>